<evidence type="ECO:0000256" key="6">
    <source>
        <dbReference type="ARBA" id="ARBA00022737"/>
    </source>
</evidence>
<keyword evidence="6" id="KW-0677">Repeat</keyword>
<dbReference type="InterPro" id="IPR018247">
    <property type="entry name" value="EF_Hand_1_Ca_BS"/>
</dbReference>
<dbReference type="GO" id="GO:0005758">
    <property type="term" value="C:mitochondrial intermembrane space"/>
    <property type="evidence" value="ECO:0007669"/>
    <property type="project" value="UniProtKB-SubCell"/>
</dbReference>
<evidence type="ECO:0000256" key="10">
    <source>
        <dbReference type="ARBA" id="ARBA00023065"/>
    </source>
</evidence>
<dbReference type="CDD" id="cd15900">
    <property type="entry name" value="EFh_MICU"/>
    <property type="match status" value="1"/>
</dbReference>
<comment type="similarity">
    <text evidence="13">Belongs to the MICU1 family. MICU1 subfamily.</text>
</comment>
<dbReference type="InterPro" id="IPR011992">
    <property type="entry name" value="EF-hand-dom_pair"/>
</dbReference>
<comment type="subcellular location">
    <subcellularLocation>
        <location evidence="1">Mitochondrion inner membrane</location>
    </subcellularLocation>
    <subcellularLocation>
        <location evidence="2">Mitochondrion intermembrane space</location>
    </subcellularLocation>
</comment>
<name>A0A2H9ZZZ1_9ASPA</name>
<dbReference type="InterPro" id="IPR002048">
    <property type="entry name" value="EF_hand_dom"/>
</dbReference>
<dbReference type="EMBL" id="KZ452102">
    <property type="protein sequence ID" value="PKA48865.1"/>
    <property type="molecule type" value="Genomic_DNA"/>
</dbReference>
<evidence type="ECO:0000256" key="3">
    <source>
        <dbReference type="ARBA" id="ARBA00022448"/>
    </source>
</evidence>
<dbReference type="GO" id="GO:0036444">
    <property type="term" value="P:calcium import into the mitochondrion"/>
    <property type="evidence" value="ECO:0007669"/>
    <property type="project" value="TreeGrafter"/>
</dbReference>
<keyword evidence="7" id="KW-0999">Mitochondrion inner membrane</keyword>
<dbReference type="STRING" id="1088818.A0A2H9ZZZ1"/>
<evidence type="ECO:0000313" key="15">
    <source>
        <dbReference type="EMBL" id="PKA48865.1"/>
    </source>
</evidence>
<reference evidence="15 16" key="1">
    <citation type="journal article" date="2017" name="Nature">
        <title>The Apostasia genome and the evolution of orchids.</title>
        <authorList>
            <person name="Zhang G.Q."/>
            <person name="Liu K.W."/>
            <person name="Li Z."/>
            <person name="Lohaus R."/>
            <person name="Hsiao Y.Y."/>
            <person name="Niu S.C."/>
            <person name="Wang J.Y."/>
            <person name="Lin Y.C."/>
            <person name="Xu Q."/>
            <person name="Chen L.J."/>
            <person name="Yoshida K."/>
            <person name="Fujiwara S."/>
            <person name="Wang Z.W."/>
            <person name="Zhang Y.Q."/>
            <person name="Mitsuda N."/>
            <person name="Wang M."/>
            <person name="Liu G.H."/>
            <person name="Pecoraro L."/>
            <person name="Huang H.X."/>
            <person name="Xiao X.J."/>
            <person name="Lin M."/>
            <person name="Wu X.Y."/>
            <person name="Wu W.L."/>
            <person name="Chen Y.Y."/>
            <person name="Chang S.B."/>
            <person name="Sakamoto S."/>
            <person name="Ohme-Takagi M."/>
            <person name="Yagi M."/>
            <person name="Zeng S.J."/>
            <person name="Shen C.Y."/>
            <person name="Yeh C.M."/>
            <person name="Luo Y.B."/>
            <person name="Tsai W.C."/>
            <person name="Van de Peer Y."/>
            <person name="Liu Z.J."/>
        </authorList>
    </citation>
    <scope>NUCLEOTIDE SEQUENCE [LARGE SCALE GENOMIC DNA]</scope>
    <source>
        <strain evidence="16">cv. Shenzhen</strain>
        <tissue evidence="15">Stem</tissue>
    </source>
</reference>
<evidence type="ECO:0000256" key="9">
    <source>
        <dbReference type="ARBA" id="ARBA00022946"/>
    </source>
</evidence>
<evidence type="ECO:0000256" key="4">
    <source>
        <dbReference type="ARBA" id="ARBA00022568"/>
    </source>
</evidence>
<evidence type="ECO:0000256" key="8">
    <source>
        <dbReference type="ARBA" id="ARBA00022837"/>
    </source>
</evidence>
<keyword evidence="12" id="KW-0472">Membrane</keyword>
<dbReference type="Gene3D" id="1.10.238.10">
    <property type="entry name" value="EF-hand"/>
    <property type="match status" value="3"/>
</dbReference>
<dbReference type="SUPFAM" id="SSF47473">
    <property type="entry name" value="EF-hand"/>
    <property type="match status" value="2"/>
</dbReference>
<dbReference type="AlphaFoldDB" id="A0A2H9ZZZ1"/>
<evidence type="ECO:0000259" key="14">
    <source>
        <dbReference type="PROSITE" id="PS50222"/>
    </source>
</evidence>
<dbReference type="Pfam" id="PF00036">
    <property type="entry name" value="EF-hand_1"/>
    <property type="match status" value="1"/>
</dbReference>
<feature type="domain" description="EF-hand" evidence="14">
    <location>
        <begin position="399"/>
        <end position="434"/>
    </location>
</feature>
<dbReference type="OrthoDB" id="186625at2759"/>
<sequence>MVRSSRCWWIMRRLGVRRLSGLTGVAAGDGDAAPSGGGLAAIAKAAAGIFAFGGSGMGLWLLTEPADTSSSDCSIWRIRFGCGEAAPSTKKPRFLIGDSFRRRVFFKYEKRLRLGSPPEKIFEYFASFQSGEGEMYMLPADLMRAMVPVFPSSESSVVREGCLRGERKPSLLHCSPSPLFQLFDTNNDGLISFPEYIFFITLLSIPDTCFSVAFKMIDIDNNGEIDMEEFKKVMALMRSYNRQGACHRNGLRIGLKVNESVENAGLVEYFFGKDGNERLQHDKFVQFLRDLHDEILRLEFDHYDVKSEGTICAMDFALSLVASADLNHIDKFLDRVDELGKNLYLKDLRITFEEFMSFADLRKRLHQLSFAIFSYGKVNGLLTKEDFKRAALHVCGVNLSDNVIDIVFHVFDTNHDGSLSSEEFLRAMHKREIDIRQTTSPSILFFLSC</sequence>
<accession>A0A2H9ZZZ1</accession>
<dbReference type="PANTHER" id="PTHR12294:SF1">
    <property type="entry name" value="CALCIUM UPTAKE PROTEIN 1, MITOCHONDRIAL"/>
    <property type="match status" value="1"/>
</dbReference>
<evidence type="ECO:0000256" key="5">
    <source>
        <dbReference type="ARBA" id="ARBA00022723"/>
    </source>
</evidence>
<dbReference type="GO" id="GO:1990246">
    <property type="term" value="C:uniplex complex"/>
    <property type="evidence" value="ECO:0007669"/>
    <property type="project" value="TreeGrafter"/>
</dbReference>
<evidence type="ECO:0000256" key="13">
    <source>
        <dbReference type="ARBA" id="ARBA00038333"/>
    </source>
</evidence>
<evidence type="ECO:0000256" key="2">
    <source>
        <dbReference type="ARBA" id="ARBA00004569"/>
    </source>
</evidence>
<keyword evidence="16" id="KW-1185">Reference proteome</keyword>
<dbReference type="GO" id="GO:0051560">
    <property type="term" value="P:mitochondrial calcium ion homeostasis"/>
    <property type="evidence" value="ECO:0007669"/>
    <property type="project" value="TreeGrafter"/>
</dbReference>
<keyword evidence="4" id="KW-0109">Calcium transport</keyword>
<evidence type="ECO:0000313" key="16">
    <source>
        <dbReference type="Proteomes" id="UP000236161"/>
    </source>
</evidence>
<dbReference type="Proteomes" id="UP000236161">
    <property type="component" value="Unassembled WGS sequence"/>
</dbReference>
<protein>
    <recommendedName>
        <fullName evidence="14">EF-hand domain-containing protein</fullName>
    </recommendedName>
</protein>
<evidence type="ECO:0000256" key="12">
    <source>
        <dbReference type="ARBA" id="ARBA00023136"/>
    </source>
</evidence>
<keyword evidence="8" id="KW-0106">Calcium</keyword>
<dbReference type="CDD" id="cd00051">
    <property type="entry name" value="EFh"/>
    <property type="match status" value="1"/>
</dbReference>
<dbReference type="Pfam" id="PF13833">
    <property type="entry name" value="EF-hand_8"/>
    <property type="match status" value="1"/>
</dbReference>
<evidence type="ECO:0000256" key="11">
    <source>
        <dbReference type="ARBA" id="ARBA00023128"/>
    </source>
</evidence>
<keyword evidence="11" id="KW-0496">Mitochondrion</keyword>
<dbReference type="GO" id="GO:0005509">
    <property type="term" value="F:calcium ion binding"/>
    <property type="evidence" value="ECO:0007669"/>
    <property type="project" value="InterPro"/>
</dbReference>
<dbReference type="PROSITE" id="PS00018">
    <property type="entry name" value="EF_HAND_1"/>
    <property type="match status" value="2"/>
</dbReference>
<keyword evidence="3" id="KW-0813">Transport</keyword>
<evidence type="ECO:0000256" key="1">
    <source>
        <dbReference type="ARBA" id="ARBA00004273"/>
    </source>
</evidence>
<dbReference type="Pfam" id="PF13202">
    <property type="entry name" value="EF-hand_5"/>
    <property type="match status" value="1"/>
</dbReference>
<organism evidence="15 16">
    <name type="scientific">Apostasia shenzhenica</name>
    <dbReference type="NCBI Taxonomy" id="1088818"/>
    <lineage>
        <taxon>Eukaryota</taxon>
        <taxon>Viridiplantae</taxon>
        <taxon>Streptophyta</taxon>
        <taxon>Embryophyta</taxon>
        <taxon>Tracheophyta</taxon>
        <taxon>Spermatophyta</taxon>
        <taxon>Magnoliopsida</taxon>
        <taxon>Liliopsida</taxon>
        <taxon>Asparagales</taxon>
        <taxon>Orchidaceae</taxon>
        <taxon>Apostasioideae</taxon>
        <taxon>Apostasia</taxon>
    </lineage>
</organism>
<feature type="domain" description="EF-hand" evidence="14">
    <location>
        <begin position="205"/>
        <end position="240"/>
    </location>
</feature>
<dbReference type="PROSITE" id="PS50222">
    <property type="entry name" value="EF_HAND_2"/>
    <property type="match status" value="2"/>
</dbReference>
<dbReference type="InterPro" id="IPR039800">
    <property type="entry name" value="MICU1/2/3"/>
</dbReference>
<dbReference type="PANTHER" id="PTHR12294">
    <property type="entry name" value="EF HAND DOMAIN FAMILY A1,A2-RELATED"/>
    <property type="match status" value="1"/>
</dbReference>
<gene>
    <name evidence="15" type="ORF">AXF42_Ash016381</name>
</gene>
<keyword evidence="5" id="KW-0479">Metal-binding</keyword>
<keyword evidence="9" id="KW-0809">Transit peptide</keyword>
<dbReference type="SMART" id="SM00054">
    <property type="entry name" value="EFh"/>
    <property type="match status" value="3"/>
</dbReference>
<evidence type="ECO:0000256" key="7">
    <source>
        <dbReference type="ARBA" id="ARBA00022792"/>
    </source>
</evidence>
<proteinExistence type="inferred from homology"/>
<keyword evidence="10" id="KW-0406">Ion transport</keyword>